<sequence length="510" mass="59272">MSSLPKLTPIKTKTQVRRSLWFERVMALIASANLALVLFDLSYISLRNFWLQGRIKIPLLNQTIQVPLPPIAKWYDPFKGIEPNRDTQKYLETVDNLERQLGLIQSPPLQTQEILSRLRSRQTAEIIEALRLQSEEMVDTNPFQVANKTGTLEKIKNRMRDRVPNQENSAKQSFRQFWSQDYLDLNGVRGELIFFDEEIRPLIETNYYRPIGENGEFIDRFWKIDLPFVILFGLEFLARTWLISRRHTAVSWRDAMLWRWYDLFLVLPFSLVPFLRYGLLLRIIPVTIRLSQAELIDLERIQKQISQGFVATIAEDLTEVVVVRVINQVQGSIRGGDLARWLSQRDVRPYIDLNNTDEVAALTTLMTQLVVYQILPKIRPDLEALLQHNLEKVIKQSPAYQSLEKLPGLIGLQHQLTEQLTKEIIQAVYDGLNAAMEEDPVGDQLLKQLIEHLSEALGTEIQGKQTLQKIQVLLTDLLEEVKINYVERLSEEDFEEILEQTRAIRHIAQQ</sequence>
<keyword evidence="1" id="KW-0472">Membrane</keyword>
<evidence type="ECO:0000313" key="3">
    <source>
        <dbReference type="Proteomes" id="UP000010471"/>
    </source>
</evidence>
<name>K9WG55_9CYAN</name>
<gene>
    <name evidence="2" type="ORF">Mic7113_3444</name>
</gene>
<dbReference type="OrthoDB" id="501625at2"/>
<feature type="transmembrane region" description="Helical" evidence="1">
    <location>
        <begin position="25"/>
        <end position="46"/>
    </location>
</feature>
<organism evidence="2 3">
    <name type="scientific">Allocoleopsis franciscana PCC 7113</name>
    <dbReference type="NCBI Taxonomy" id="1173027"/>
    <lineage>
        <taxon>Bacteria</taxon>
        <taxon>Bacillati</taxon>
        <taxon>Cyanobacteriota</taxon>
        <taxon>Cyanophyceae</taxon>
        <taxon>Coleofasciculales</taxon>
        <taxon>Coleofasciculaceae</taxon>
        <taxon>Allocoleopsis</taxon>
        <taxon>Allocoleopsis franciscana</taxon>
    </lineage>
</organism>
<dbReference type="PATRIC" id="fig|1173027.3.peg.3791"/>
<dbReference type="eggNOG" id="COG3779">
    <property type="taxonomic scope" value="Bacteria"/>
</dbReference>
<dbReference type="AlphaFoldDB" id="K9WG55"/>
<accession>K9WG55</accession>
<dbReference type="EMBL" id="CP003630">
    <property type="protein sequence ID" value="AFZ19173.1"/>
    <property type="molecule type" value="Genomic_DNA"/>
</dbReference>
<keyword evidence="1" id="KW-1133">Transmembrane helix</keyword>
<evidence type="ECO:0000256" key="1">
    <source>
        <dbReference type="SAM" id="Phobius"/>
    </source>
</evidence>
<keyword evidence="1" id="KW-0812">Transmembrane</keyword>
<proteinExistence type="predicted"/>
<dbReference type="Proteomes" id="UP000010471">
    <property type="component" value="Chromosome"/>
</dbReference>
<dbReference type="RefSeq" id="WP_015183315.1">
    <property type="nucleotide sequence ID" value="NC_019738.1"/>
</dbReference>
<evidence type="ECO:0000313" key="2">
    <source>
        <dbReference type="EMBL" id="AFZ19173.1"/>
    </source>
</evidence>
<protein>
    <submittedName>
        <fullName evidence="2">Uncharacterized protein</fullName>
    </submittedName>
</protein>
<dbReference type="STRING" id="1173027.Mic7113_3444"/>
<reference evidence="2 3" key="1">
    <citation type="submission" date="2012-06" db="EMBL/GenBank/DDBJ databases">
        <title>Finished chromosome of genome of Microcoleus sp. PCC 7113.</title>
        <authorList>
            <consortium name="US DOE Joint Genome Institute"/>
            <person name="Gugger M."/>
            <person name="Coursin T."/>
            <person name="Rippka R."/>
            <person name="Tandeau De Marsac N."/>
            <person name="Huntemann M."/>
            <person name="Wei C.-L."/>
            <person name="Han J."/>
            <person name="Detter J.C."/>
            <person name="Han C."/>
            <person name="Tapia R."/>
            <person name="Chen A."/>
            <person name="Kyrpides N."/>
            <person name="Mavromatis K."/>
            <person name="Markowitz V."/>
            <person name="Szeto E."/>
            <person name="Ivanova N."/>
            <person name="Pagani I."/>
            <person name="Pati A."/>
            <person name="Goodwin L."/>
            <person name="Nordberg H.P."/>
            <person name="Cantor M.N."/>
            <person name="Hua S.X."/>
            <person name="Woyke T."/>
            <person name="Kerfeld C.A."/>
        </authorList>
    </citation>
    <scope>NUCLEOTIDE SEQUENCE [LARGE SCALE GENOMIC DNA]</scope>
    <source>
        <strain evidence="2 3">PCC 7113</strain>
    </source>
</reference>
<keyword evidence="3" id="KW-1185">Reference proteome</keyword>
<dbReference type="KEGG" id="mic:Mic7113_3444"/>
<dbReference type="HOGENOM" id="CLU_028584_0_0_3"/>